<name>A0ABN9TGM1_9DINO</name>
<dbReference type="Proteomes" id="UP001189429">
    <property type="component" value="Unassembled WGS sequence"/>
</dbReference>
<protein>
    <submittedName>
        <fullName evidence="2">Uncharacterized protein</fullName>
    </submittedName>
</protein>
<feature type="chain" id="PRO_5046891227" evidence="1">
    <location>
        <begin position="19"/>
        <end position="76"/>
    </location>
</feature>
<sequence length="76" mass="7805">MRRLLELLLAAAACSAAGDEVCASAESCVEGTDAAGGVWAVRVLPYGAVAGPRFPAPHYAQERPGAWRAGTCAWSS</sequence>
<comment type="caution">
    <text evidence="2">The sequence shown here is derived from an EMBL/GenBank/DDBJ whole genome shotgun (WGS) entry which is preliminary data.</text>
</comment>
<accession>A0ABN9TGM1</accession>
<gene>
    <name evidence="2" type="ORF">PCOR1329_LOCUS38938</name>
</gene>
<organism evidence="2 3">
    <name type="scientific">Prorocentrum cordatum</name>
    <dbReference type="NCBI Taxonomy" id="2364126"/>
    <lineage>
        <taxon>Eukaryota</taxon>
        <taxon>Sar</taxon>
        <taxon>Alveolata</taxon>
        <taxon>Dinophyceae</taxon>
        <taxon>Prorocentrales</taxon>
        <taxon>Prorocentraceae</taxon>
        <taxon>Prorocentrum</taxon>
    </lineage>
</organism>
<keyword evidence="1" id="KW-0732">Signal</keyword>
<evidence type="ECO:0000313" key="3">
    <source>
        <dbReference type="Proteomes" id="UP001189429"/>
    </source>
</evidence>
<reference evidence="2" key="1">
    <citation type="submission" date="2023-10" db="EMBL/GenBank/DDBJ databases">
        <authorList>
            <person name="Chen Y."/>
            <person name="Shah S."/>
            <person name="Dougan E. K."/>
            <person name="Thang M."/>
            <person name="Chan C."/>
        </authorList>
    </citation>
    <scope>NUCLEOTIDE SEQUENCE [LARGE SCALE GENOMIC DNA]</scope>
</reference>
<evidence type="ECO:0000313" key="2">
    <source>
        <dbReference type="EMBL" id="CAK0845008.1"/>
    </source>
</evidence>
<keyword evidence="3" id="KW-1185">Reference proteome</keyword>
<evidence type="ECO:0000256" key="1">
    <source>
        <dbReference type="SAM" id="SignalP"/>
    </source>
</evidence>
<dbReference type="EMBL" id="CAUYUJ010014709">
    <property type="protein sequence ID" value="CAK0845008.1"/>
    <property type="molecule type" value="Genomic_DNA"/>
</dbReference>
<feature type="signal peptide" evidence="1">
    <location>
        <begin position="1"/>
        <end position="18"/>
    </location>
</feature>
<proteinExistence type="predicted"/>